<gene>
    <name evidence="2" type="ORF">E6C48_03915</name>
</gene>
<dbReference type="PROSITE" id="PS51819">
    <property type="entry name" value="VOC"/>
    <property type="match status" value="1"/>
</dbReference>
<dbReference type="InterPro" id="IPR004360">
    <property type="entry name" value="Glyas_Fos-R_dOase_dom"/>
</dbReference>
<organism evidence="2 3">
    <name type="scientific">Ollibium composti</name>
    <dbReference type="NCBI Taxonomy" id="2675109"/>
    <lineage>
        <taxon>Bacteria</taxon>
        <taxon>Pseudomonadati</taxon>
        <taxon>Pseudomonadota</taxon>
        <taxon>Alphaproteobacteria</taxon>
        <taxon>Hyphomicrobiales</taxon>
        <taxon>Phyllobacteriaceae</taxon>
        <taxon>Ollibium</taxon>
    </lineage>
</organism>
<evidence type="ECO:0000313" key="2">
    <source>
        <dbReference type="EMBL" id="THF58812.1"/>
    </source>
</evidence>
<proteinExistence type="predicted"/>
<keyword evidence="3" id="KW-1185">Reference proteome</keyword>
<dbReference type="RefSeq" id="WP_136354249.1">
    <property type="nucleotide sequence ID" value="NZ_SSNY01000002.1"/>
</dbReference>
<evidence type="ECO:0000313" key="3">
    <source>
        <dbReference type="Proteomes" id="UP000306441"/>
    </source>
</evidence>
<comment type="caution">
    <text evidence="2">The sequence shown here is derived from an EMBL/GenBank/DDBJ whole genome shotgun (WGS) entry which is preliminary data.</text>
</comment>
<accession>A0ABY2QA13</accession>
<dbReference type="Pfam" id="PF00903">
    <property type="entry name" value="Glyoxalase"/>
    <property type="match status" value="1"/>
</dbReference>
<dbReference type="InterPro" id="IPR029068">
    <property type="entry name" value="Glyas_Bleomycin-R_OHBP_Dase"/>
</dbReference>
<dbReference type="SUPFAM" id="SSF54593">
    <property type="entry name" value="Glyoxalase/Bleomycin resistance protein/Dihydroxybiphenyl dioxygenase"/>
    <property type="match status" value="1"/>
</dbReference>
<dbReference type="Proteomes" id="UP000306441">
    <property type="component" value="Unassembled WGS sequence"/>
</dbReference>
<dbReference type="PANTHER" id="PTHR35006:SF2">
    <property type="entry name" value="GLYOXALASE FAMILY PROTEIN (AFU_ORTHOLOGUE AFUA_5G14830)"/>
    <property type="match status" value="1"/>
</dbReference>
<name>A0ABY2QA13_9HYPH</name>
<feature type="domain" description="VOC" evidence="1">
    <location>
        <begin position="1"/>
        <end position="129"/>
    </location>
</feature>
<protein>
    <submittedName>
        <fullName evidence="2">VOC family protein</fullName>
    </submittedName>
</protein>
<dbReference type="Gene3D" id="3.10.180.10">
    <property type="entry name" value="2,3-Dihydroxybiphenyl 1,2-Dioxygenase, domain 1"/>
    <property type="match status" value="1"/>
</dbReference>
<evidence type="ECO:0000259" key="1">
    <source>
        <dbReference type="PROSITE" id="PS51819"/>
    </source>
</evidence>
<dbReference type="CDD" id="cd07262">
    <property type="entry name" value="VOC_like"/>
    <property type="match status" value="1"/>
</dbReference>
<reference evidence="2 3" key="1">
    <citation type="submission" date="2019-04" db="EMBL/GenBank/DDBJ databases">
        <title>Mesorhizobium composti sp. nov., isolated from compost.</title>
        <authorList>
            <person name="Lin S.-Y."/>
            <person name="Hameed A."/>
            <person name="Hsieh Y.-T."/>
            <person name="Young C.-C."/>
        </authorList>
    </citation>
    <scope>NUCLEOTIDE SEQUENCE [LARGE SCALE GENOMIC DNA]</scope>
    <source>
        <strain evidence="2 3">CC-YTH430</strain>
    </source>
</reference>
<dbReference type="InterPro" id="IPR037523">
    <property type="entry name" value="VOC_core"/>
</dbReference>
<sequence>MLDHTGIVVTDLTKARRFYDAIAEALGLATKTNSEQSFLFGRSAEEPIPYLWIGTLRPSYWVEGSRAGLNQMHIAFIADSKQMVDAFYDAALKAGGRDNGPPGPREGAGDYYGAFVLDPDGNNLEACVRGPAAR</sequence>
<dbReference type="EMBL" id="SSNY01000002">
    <property type="protein sequence ID" value="THF58812.1"/>
    <property type="molecule type" value="Genomic_DNA"/>
</dbReference>
<dbReference type="PANTHER" id="PTHR35006">
    <property type="entry name" value="GLYOXALASE FAMILY PROTEIN (AFU_ORTHOLOGUE AFUA_5G14830)"/>
    <property type="match status" value="1"/>
</dbReference>